<sequence length="165" mass="17754">MTITRTLTGLAIAAAFVATVPAAAQAATGPSDAVTAETAASQWGTYYAPAKRAKASGSLTAKGEDHADIPTADSVKISGKVYDLTRKSSNCGLAVFRITYLNHSGNLPFKHHTVRDCSYGTPKHFTFKYRDVYQVELKVCSEPKSTKPSLNCLYAGTWKVIYLSK</sequence>
<feature type="signal peptide" evidence="1">
    <location>
        <begin position="1"/>
        <end position="26"/>
    </location>
</feature>
<dbReference type="Proteomes" id="UP001500888">
    <property type="component" value="Unassembled WGS sequence"/>
</dbReference>
<dbReference type="RefSeq" id="WP_344932681.1">
    <property type="nucleotide sequence ID" value="NZ_BAAAZR010000001.1"/>
</dbReference>
<reference evidence="3" key="1">
    <citation type="journal article" date="2019" name="Int. J. Syst. Evol. Microbiol.">
        <title>The Global Catalogue of Microorganisms (GCM) 10K type strain sequencing project: providing services to taxonomists for standard genome sequencing and annotation.</title>
        <authorList>
            <consortium name="The Broad Institute Genomics Platform"/>
            <consortium name="The Broad Institute Genome Sequencing Center for Infectious Disease"/>
            <person name="Wu L."/>
            <person name="Ma J."/>
        </authorList>
    </citation>
    <scope>NUCLEOTIDE SEQUENCE [LARGE SCALE GENOMIC DNA]</scope>
    <source>
        <strain evidence="3">JCM 16908</strain>
    </source>
</reference>
<dbReference type="EMBL" id="BAAAZR010000001">
    <property type="protein sequence ID" value="GAA3786303.1"/>
    <property type="molecule type" value="Genomic_DNA"/>
</dbReference>
<evidence type="ECO:0000313" key="2">
    <source>
        <dbReference type="EMBL" id="GAA3786303.1"/>
    </source>
</evidence>
<evidence type="ECO:0000313" key="3">
    <source>
        <dbReference type="Proteomes" id="UP001500888"/>
    </source>
</evidence>
<name>A0ABP7H897_9ACTN</name>
<comment type="caution">
    <text evidence="2">The sequence shown here is derived from an EMBL/GenBank/DDBJ whole genome shotgun (WGS) entry which is preliminary data.</text>
</comment>
<protein>
    <submittedName>
        <fullName evidence="2">Uncharacterized protein</fullName>
    </submittedName>
</protein>
<proteinExistence type="predicted"/>
<gene>
    <name evidence="2" type="ORF">GCM10022226_00520</name>
</gene>
<keyword evidence="1" id="KW-0732">Signal</keyword>
<keyword evidence="3" id="KW-1185">Reference proteome</keyword>
<feature type="chain" id="PRO_5046655714" evidence="1">
    <location>
        <begin position="27"/>
        <end position="165"/>
    </location>
</feature>
<accession>A0ABP7H897</accession>
<organism evidence="2 3">
    <name type="scientific">Sphaerisporangium flaviroseum</name>
    <dbReference type="NCBI Taxonomy" id="509199"/>
    <lineage>
        <taxon>Bacteria</taxon>
        <taxon>Bacillati</taxon>
        <taxon>Actinomycetota</taxon>
        <taxon>Actinomycetes</taxon>
        <taxon>Streptosporangiales</taxon>
        <taxon>Streptosporangiaceae</taxon>
        <taxon>Sphaerisporangium</taxon>
    </lineage>
</organism>
<evidence type="ECO:0000256" key="1">
    <source>
        <dbReference type="SAM" id="SignalP"/>
    </source>
</evidence>